<dbReference type="EMBL" id="KK852404">
    <property type="protein sequence ID" value="KDR24541.1"/>
    <property type="molecule type" value="Genomic_DNA"/>
</dbReference>
<organism evidence="2 3">
    <name type="scientific">Zootermopsis nevadensis</name>
    <name type="common">Dampwood termite</name>
    <dbReference type="NCBI Taxonomy" id="136037"/>
    <lineage>
        <taxon>Eukaryota</taxon>
        <taxon>Metazoa</taxon>
        <taxon>Ecdysozoa</taxon>
        <taxon>Arthropoda</taxon>
        <taxon>Hexapoda</taxon>
        <taxon>Insecta</taxon>
        <taxon>Pterygota</taxon>
        <taxon>Neoptera</taxon>
        <taxon>Polyneoptera</taxon>
        <taxon>Dictyoptera</taxon>
        <taxon>Blattodea</taxon>
        <taxon>Blattoidea</taxon>
        <taxon>Termitoidae</taxon>
        <taxon>Termopsidae</taxon>
        <taxon>Zootermopsis</taxon>
    </lineage>
</organism>
<proteinExistence type="predicted"/>
<accession>A0A067RL04</accession>
<sequence length="106" mass="12148">MLAGHGPFESDGNVRDLQTLYTKIVLDKPDIPTWLSKYVADVDKNPDSHLDSAKDGALDIRWHPFFDGLKWGDVMAKKYQMPRPPTTMTSRLYSVQSDTRQRLQPE</sequence>
<dbReference type="AlphaFoldDB" id="A0A067RL04"/>
<reference evidence="2 3" key="1">
    <citation type="journal article" date="2014" name="Nat. Commun.">
        <title>Molecular traces of alternative social organization in a termite genome.</title>
        <authorList>
            <person name="Terrapon N."/>
            <person name="Li C."/>
            <person name="Robertson H.M."/>
            <person name="Ji L."/>
            <person name="Meng X."/>
            <person name="Booth W."/>
            <person name="Chen Z."/>
            <person name="Childers C.P."/>
            <person name="Glastad K.M."/>
            <person name="Gokhale K."/>
            <person name="Gowin J."/>
            <person name="Gronenberg W."/>
            <person name="Hermansen R.A."/>
            <person name="Hu H."/>
            <person name="Hunt B.G."/>
            <person name="Huylmans A.K."/>
            <person name="Khalil S.M."/>
            <person name="Mitchell R.D."/>
            <person name="Munoz-Torres M.C."/>
            <person name="Mustard J.A."/>
            <person name="Pan H."/>
            <person name="Reese J.T."/>
            <person name="Scharf M.E."/>
            <person name="Sun F."/>
            <person name="Vogel H."/>
            <person name="Xiao J."/>
            <person name="Yang W."/>
            <person name="Yang Z."/>
            <person name="Yang Z."/>
            <person name="Zhou J."/>
            <person name="Zhu J."/>
            <person name="Brent C.S."/>
            <person name="Elsik C.G."/>
            <person name="Goodisman M.A."/>
            <person name="Liberles D.A."/>
            <person name="Roe R.M."/>
            <person name="Vargo E.L."/>
            <person name="Vilcinskas A."/>
            <person name="Wang J."/>
            <person name="Bornberg-Bauer E."/>
            <person name="Korb J."/>
            <person name="Zhang G."/>
            <person name="Liebig J."/>
        </authorList>
    </citation>
    <scope>NUCLEOTIDE SEQUENCE [LARGE SCALE GENOMIC DNA]</scope>
    <source>
        <tissue evidence="2">Whole organism</tissue>
    </source>
</reference>
<keyword evidence="2" id="KW-0418">Kinase</keyword>
<name>A0A067RL04_ZOONE</name>
<protein>
    <submittedName>
        <fullName evidence="2">Chromosomal serine/threonine-protein kinase JIL-1</fullName>
    </submittedName>
</protein>
<evidence type="ECO:0000313" key="3">
    <source>
        <dbReference type="Proteomes" id="UP000027135"/>
    </source>
</evidence>
<dbReference type="STRING" id="136037.A0A067RL04"/>
<dbReference type="InterPro" id="IPR011009">
    <property type="entry name" value="Kinase-like_dom_sf"/>
</dbReference>
<keyword evidence="2" id="KW-0808">Transferase</keyword>
<dbReference type="InParanoid" id="A0A067RL04"/>
<evidence type="ECO:0000313" key="2">
    <source>
        <dbReference type="EMBL" id="KDR24541.1"/>
    </source>
</evidence>
<feature type="region of interest" description="Disordered" evidence="1">
    <location>
        <begin position="80"/>
        <end position="106"/>
    </location>
</feature>
<dbReference type="Proteomes" id="UP000027135">
    <property type="component" value="Unassembled WGS sequence"/>
</dbReference>
<dbReference type="SUPFAM" id="SSF56112">
    <property type="entry name" value="Protein kinase-like (PK-like)"/>
    <property type="match status" value="1"/>
</dbReference>
<evidence type="ECO:0000256" key="1">
    <source>
        <dbReference type="SAM" id="MobiDB-lite"/>
    </source>
</evidence>
<keyword evidence="3" id="KW-1185">Reference proteome</keyword>
<dbReference type="Gene3D" id="1.10.510.10">
    <property type="entry name" value="Transferase(Phosphotransferase) domain 1"/>
    <property type="match status" value="1"/>
</dbReference>
<dbReference type="GO" id="GO:0016301">
    <property type="term" value="F:kinase activity"/>
    <property type="evidence" value="ECO:0007669"/>
    <property type="project" value="UniProtKB-KW"/>
</dbReference>
<feature type="compositionally biased region" description="Polar residues" evidence="1">
    <location>
        <begin position="86"/>
        <end position="98"/>
    </location>
</feature>
<gene>
    <name evidence="2" type="ORF">L798_13235</name>
</gene>